<organism evidence="6 7">
    <name type="scientific">Nesterenkonia sphaerica</name>
    <dbReference type="NCBI Taxonomy" id="1804988"/>
    <lineage>
        <taxon>Bacteria</taxon>
        <taxon>Bacillati</taxon>
        <taxon>Actinomycetota</taxon>
        <taxon>Actinomycetes</taxon>
        <taxon>Micrococcales</taxon>
        <taxon>Micrococcaceae</taxon>
        <taxon>Nesterenkonia</taxon>
    </lineage>
</organism>
<dbReference type="OrthoDB" id="9793302at2"/>
<dbReference type="GO" id="GO:0003677">
    <property type="term" value="F:DNA binding"/>
    <property type="evidence" value="ECO:0007669"/>
    <property type="project" value="UniProtKB-KW"/>
</dbReference>
<gene>
    <name evidence="6" type="ORF">FEF27_12785</name>
</gene>
<dbReference type="EMBL" id="VAWA01000035">
    <property type="protein sequence ID" value="TLP71104.1"/>
    <property type="molecule type" value="Genomic_DNA"/>
</dbReference>
<keyword evidence="3" id="KW-0815">Transposition</keyword>
<evidence type="ECO:0000256" key="1">
    <source>
        <dbReference type="ARBA" id="ARBA00002190"/>
    </source>
</evidence>
<evidence type="ECO:0000256" key="5">
    <source>
        <dbReference type="ARBA" id="ARBA00023172"/>
    </source>
</evidence>
<accession>A0A5R8ZYV8</accession>
<keyword evidence="7" id="KW-1185">Reference proteome</keyword>
<dbReference type="GO" id="GO:0006313">
    <property type="term" value="P:DNA transposition"/>
    <property type="evidence" value="ECO:0007669"/>
    <property type="project" value="InterPro"/>
</dbReference>
<comment type="function">
    <text evidence="1">Required for the transposition of the insertion element.</text>
</comment>
<dbReference type="InterPro" id="IPR001207">
    <property type="entry name" value="Transposase_mutator"/>
</dbReference>
<dbReference type="GO" id="GO:0004803">
    <property type="term" value="F:transposase activity"/>
    <property type="evidence" value="ECO:0007669"/>
    <property type="project" value="InterPro"/>
</dbReference>
<protein>
    <submittedName>
        <fullName evidence="6">Uncharacterized protein</fullName>
    </submittedName>
</protein>
<dbReference type="AlphaFoldDB" id="A0A5R8ZYV8"/>
<keyword evidence="4" id="KW-0238">DNA-binding</keyword>
<evidence type="ECO:0000256" key="2">
    <source>
        <dbReference type="ARBA" id="ARBA00010961"/>
    </source>
</evidence>
<evidence type="ECO:0000256" key="3">
    <source>
        <dbReference type="ARBA" id="ARBA00022578"/>
    </source>
</evidence>
<keyword evidence="5" id="KW-0233">DNA recombination</keyword>
<evidence type="ECO:0000313" key="7">
    <source>
        <dbReference type="Proteomes" id="UP000306544"/>
    </source>
</evidence>
<proteinExistence type="inferred from homology"/>
<evidence type="ECO:0000256" key="4">
    <source>
        <dbReference type="ARBA" id="ARBA00023125"/>
    </source>
</evidence>
<reference evidence="6 7" key="1">
    <citation type="submission" date="2019-05" db="EMBL/GenBank/DDBJ databases">
        <title>Nesterenkonia sp. GY239, isolated from the Southern Atlantic Ocean.</title>
        <authorList>
            <person name="Zhang G."/>
        </authorList>
    </citation>
    <scope>NUCLEOTIDE SEQUENCE [LARGE SCALE GENOMIC DNA]</scope>
    <source>
        <strain evidence="6 7">GY239</strain>
    </source>
</reference>
<comment type="similarity">
    <text evidence="2">Belongs to the transposase mutator family.</text>
</comment>
<comment type="caution">
    <text evidence="6">The sequence shown here is derived from an EMBL/GenBank/DDBJ whole genome shotgun (WGS) entry which is preliminary data.</text>
</comment>
<sequence length="68" mass="7464">MFRNSRNGSSQKTLATEVGDIDLAVVRDRAGSFTPMLVPKGQRRLDGLDPQPWRCLGARPEHSLSTGI</sequence>
<evidence type="ECO:0000313" key="6">
    <source>
        <dbReference type="EMBL" id="TLP71104.1"/>
    </source>
</evidence>
<name>A0A5R8ZYV8_9MICC</name>
<dbReference type="Pfam" id="PF00872">
    <property type="entry name" value="Transposase_mut"/>
    <property type="match status" value="1"/>
</dbReference>
<dbReference type="Proteomes" id="UP000306544">
    <property type="component" value="Unassembled WGS sequence"/>
</dbReference>